<comment type="caution">
    <text evidence="2">The sequence shown here is derived from an EMBL/GenBank/DDBJ whole genome shotgun (WGS) entry which is preliminary data.</text>
</comment>
<accession>A0ABV8SUJ8</accession>
<keyword evidence="3" id="KW-1185">Reference proteome</keyword>
<evidence type="ECO:0000313" key="2">
    <source>
        <dbReference type="EMBL" id="MFC4311181.1"/>
    </source>
</evidence>
<dbReference type="CDD" id="cd16934">
    <property type="entry name" value="HATPase_RsbT-like"/>
    <property type="match status" value="1"/>
</dbReference>
<dbReference type="SUPFAM" id="SSF55874">
    <property type="entry name" value="ATPase domain of HSP90 chaperone/DNA topoisomerase II/histidine kinase"/>
    <property type="match status" value="1"/>
</dbReference>
<dbReference type="Gene3D" id="3.30.565.10">
    <property type="entry name" value="Histidine kinase-like ATPase, C-terminal domain"/>
    <property type="match status" value="1"/>
</dbReference>
<feature type="domain" description="Histidine kinase/HSP90-like ATPase" evidence="1">
    <location>
        <begin position="36"/>
        <end position="131"/>
    </location>
</feature>
<dbReference type="EMBL" id="JBHSDU010000003">
    <property type="protein sequence ID" value="MFC4311181.1"/>
    <property type="molecule type" value="Genomic_DNA"/>
</dbReference>
<proteinExistence type="predicted"/>
<reference evidence="3" key="1">
    <citation type="journal article" date="2019" name="Int. J. Syst. Evol. Microbiol.">
        <title>The Global Catalogue of Microorganisms (GCM) 10K type strain sequencing project: providing services to taxonomists for standard genome sequencing and annotation.</title>
        <authorList>
            <consortium name="The Broad Institute Genomics Platform"/>
            <consortium name="The Broad Institute Genome Sequencing Center for Infectious Disease"/>
            <person name="Wu L."/>
            <person name="Ma J."/>
        </authorList>
    </citation>
    <scope>NUCLEOTIDE SEQUENCE [LARGE SCALE GENOMIC DNA]</scope>
    <source>
        <strain evidence="3">CGMCC 1.10759</strain>
    </source>
</reference>
<name>A0ABV8SUJ8_9GAMM</name>
<evidence type="ECO:0000259" key="1">
    <source>
        <dbReference type="Pfam" id="PF02518"/>
    </source>
</evidence>
<dbReference type="InterPro" id="IPR003594">
    <property type="entry name" value="HATPase_dom"/>
</dbReference>
<gene>
    <name evidence="2" type="ORF">ACFPN2_18935</name>
</gene>
<organism evidence="2 3">
    <name type="scientific">Steroidobacter flavus</name>
    <dbReference type="NCBI Taxonomy" id="1842136"/>
    <lineage>
        <taxon>Bacteria</taxon>
        <taxon>Pseudomonadati</taxon>
        <taxon>Pseudomonadota</taxon>
        <taxon>Gammaproteobacteria</taxon>
        <taxon>Steroidobacterales</taxon>
        <taxon>Steroidobacteraceae</taxon>
        <taxon>Steroidobacter</taxon>
    </lineage>
</organism>
<protein>
    <submittedName>
        <fullName evidence="2">Anti-sigma regulatory factor</fullName>
    </submittedName>
</protein>
<dbReference type="Proteomes" id="UP001595904">
    <property type="component" value="Unassembled WGS sequence"/>
</dbReference>
<evidence type="ECO:0000313" key="3">
    <source>
        <dbReference type="Proteomes" id="UP001595904"/>
    </source>
</evidence>
<sequence>MSIEPTTLPVRSGEDVVKVRQAVRTLAMDLGFSLVDQTKVITAASELARNTLTYGGGGECRIERLNQGPKRAGVRLTFEDRGPGIANVDLALTDGFTTGNGLGLGLNGARKLSHEFDIWSQPGVGTRVTITRWK</sequence>
<dbReference type="RefSeq" id="WP_380599288.1">
    <property type="nucleotide sequence ID" value="NZ_JBHSDU010000003.1"/>
</dbReference>
<dbReference type="Pfam" id="PF02518">
    <property type="entry name" value="HATPase_c"/>
    <property type="match status" value="1"/>
</dbReference>
<dbReference type="InterPro" id="IPR036890">
    <property type="entry name" value="HATPase_C_sf"/>
</dbReference>